<evidence type="ECO:0000313" key="2">
    <source>
        <dbReference type="EMBL" id="WAR03858.1"/>
    </source>
</evidence>
<sequence>MFLYPSPAGLRITPSLLVEATSRPHLVNGLNGYKHKPAQDDGSAATDENGNPVESLGLNPSQYKSMR</sequence>
<dbReference type="EMBL" id="CP111015">
    <property type="protein sequence ID" value="WAR03858.1"/>
    <property type="molecule type" value="Genomic_DNA"/>
</dbReference>
<dbReference type="Proteomes" id="UP001164746">
    <property type="component" value="Chromosome 4"/>
</dbReference>
<protein>
    <submittedName>
        <fullName evidence="2">Uncharacterized protein</fullName>
    </submittedName>
</protein>
<feature type="region of interest" description="Disordered" evidence="1">
    <location>
        <begin position="29"/>
        <end position="67"/>
    </location>
</feature>
<gene>
    <name evidence="2" type="ORF">MAR_010416</name>
</gene>
<feature type="compositionally biased region" description="Polar residues" evidence="1">
    <location>
        <begin position="58"/>
        <end position="67"/>
    </location>
</feature>
<accession>A0ABY7E1I2</accession>
<keyword evidence="3" id="KW-1185">Reference proteome</keyword>
<feature type="non-terminal residue" evidence="2">
    <location>
        <position position="67"/>
    </location>
</feature>
<organism evidence="2 3">
    <name type="scientific">Mya arenaria</name>
    <name type="common">Soft-shell clam</name>
    <dbReference type="NCBI Taxonomy" id="6604"/>
    <lineage>
        <taxon>Eukaryota</taxon>
        <taxon>Metazoa</taxon>
        <taxon>Spiralia</taxon>
        <taxon>Lophotrochozoa</taxon>
        <taxon>Mollusca</taxon>
        <taxon>Bivalvia</taxon>
        <taxon>Autobranchia</taxon>
        <taxon>Heteroconchia</taxon>
        <taxon>Euheterodonta</taxon>
        <taxon>Imparidentia</taxon>
        <taxon>Neoheterodontei</taxon>
        <taxon>Myida</taxon>
        <taxon>Myoidea</taxon>
        <taxon>Myidae</taxon>
        <taxon>Mya</taxon>
    </lineage>
</organism>
<proteinExistence type="predicted"/>
<evidence type="ECO:0000256" key="1">
    <source>
        <dbReference type="SAM" id="MobiDB-lite"/>
    </source>
</evidence>
<name>A0ABY7E1I2_MYAAR</name>
<evidence type="ECO:0000313" key="3">
    <source>
        <dbReference type="Proteomes" id="UP001164746"/>
    </source>
</evidence>
<reference evidence="2" key="1">
    <citation type="submission" date="2022-11" db="EMBL/GenBank/DDBJ databases">
        <title>Centuries of genome instability and evolution in soft-shell clam transmissible cancer (bioRxiv).</title>
        <authorList>
            <person name="Hart S.F.M."/>
            <person name="Yonemitsu M.A."/>
            <person name="Giersch R.M."/>
            <person name="Beal B.F."/>
            <person name="Arriagada G."/>
            <person name="Davis B.W."/>
            <person name="Ostrander E.A."/>
            <person name="Goff S.P."/>
            <person name="Metzger M.J."/>
        </authorList>
    </citation>
    <scope>NUCLEOTIDE SEQUENCE</scope>
    <source>
        <strain evidence="2">MELC-2E11</strain>
        <tissue evidence="2">Siphon/mantle</tissue>
    </source>
</reference>